<name>A0A660S9P1_UNCT6</name>
<dbReference type="Pfam" id="PF11127">
    <property type="entry name" value="YgaP-like_TM"/>
    <property type="match status" value="1"/>
</dbReference>
<protein>
    <submittedName>
        <fullName evidence="3">DUF2892 domain-containing protein</fullName>
    </submittedName>
</protein>
<dbReference type="AlphaFoldDB" id="A0A660S9P1"/>
<evidence type="ECO:0000313" key="3">
    <source>
        <dbReference type="EMBL" id="RKX67362.1"/>
    </source>
</evidence>
<organism evidence="3 4">
    <name type="scientific">candidate division TA06 bacterium</name>
    <dbReference type="NCBI Taxonomy" id="2250710"/>
    <lineage>
        <taxon>Bacteria</taxon>
        <taxon>Bacteria division TA06</taxon>
    </lineage>
</organism>
<keyword evidence="1" id="KW-0472">Membrane</keyword>
<dbReference type="InterPro" id="IPR021309">
    <property type="entry name" value="YgaP-like_TM"/>
</dbReference>
<dbReference type="EMBL" id="QNBC01000021">
    <property type="protein sequence ID" value="RKX67362.1"/>
    <property type="molecule type" value="Genomic_DNA"/>
</dbReference>
<evidence type="ECO:0000313" key="4">
    <source>
        <dbReference type="Proteomes" id="UP000282321"/>
    </source>
</evidence>
<sequence length="75" mass="8637">MKNSFHNIGSADKVIRLTIGIIFILIALLLPLTLWRWIFGVLGAILVITSLIRYCPIYSIFKFTTLDNKNENREN</sequence>
<comment type="caution">
    <text evidence="3">The sequence shown here is derived from an EMBL/GenBank/DDBJ whole genome shotgun (WGS) entry which is preliminary data.</text>
</comment>
<gene>
    <name evidence="3" type="ORF">DRP44_02485</name>
</gene>
<proteinExistence type="predicted"/>
<evidence type="ECO:0000259" key="2">
    <source>
        <dbReference type="Pfam" id="PF11127"/>
    </source>
</evidence>
<reference evidence="3 4" key="1">
    <citation type="submission" date="2018-06" db="EMBL/GenBank/DDBJ databases">
        <title>Extensive metabolic versatility and redundancy in microbially diverse, dynamic hydrothermal sediments.</title>
        <authorList>
            <person name="Dombrowski N."/>
            <person name="Teske A."/>
            <person name="Baker B.J."/>
        </authorList>
    </citation>
    <scope>NUCLEOTIDE SEQUENCE [LARGE SCALE GENOMIC DNA]</scope>
    <source>
        <strain evidence="3">B35_G9</strain>
    </source>
</reference>
<dbReference type="Proteomes" id="UP000282321">
    <property type="component" value="Unassembled WGS sequence"/>
</dbReference>
<feature type="domain" description="Inner membrane protein YgaP-like transmembrane" evidence="2">
    <location>
        <begin position="6"/>
        <end position="66"/>
    </location>
</feature>
<accession>A0A660S9P1</accession>
<feature type="transmembrane region" description="Helical" evidence="1">
    <location>
        <begin position="38"/>
        <end position="61"/>
    </location>
</feature>
<feature type="transmembrane region" description="Helical" evidence="1">
    <location>
        <begin position="14"/>
        <end position="32"/>
    </location>
</feature>
<keyword evidence="1" id="KW-1133">Transmembrane helix</keyword>
<keyword evidence="1" id="KW-0812">Transmembrane</keyword>
<evidence type="ECO:0000256" key="1">
    <source>
        <dbReference type="SAM" id="Phobius"/>
    </source>
</evidence>